<sequence length="550" mass="60897">MLRNNGCGCIVVVLALFASSIALGVPLAADGDGADHACVVHARMHRVQRPQHLAEAQVCEHFVYDAWELDGLAAVLRECSFSPTAVLQFAEQPIRAPASNSERSRLANNRADHPMMHTVDVARPPPTADARRGDGDGNDDVRTGDDKGDRTYPDLDLPMQGVKLRHVKSKKEWPRALVRSARQGKASRRPNSANPSRSSMTTAGTGVLVHGAYGAGCLVFTPLFRSTAFAWTYALETASVSALKQTQSHSTAPTTIIAPVLRGHQAPSPAIPAATSASSPLARRGQRGGQPLASHVLWSCDQRRADGFFAAHGTAVGEREGNARLQHFRDLSLDLLRSVSRVLDTLMIPYWIGSGTLLGYYRQCDFIDYSNDVDIGMFIEDYDPGMVAAFEDVGLRLSHRFGIPSDGFELSFSKMSRDGEQLKVDVFFFYHERDQRDGVERVWNGGTQARTGNKYKYVFPPFDLCWTRFFDLLVRIPCNAEAYVRANYGDDWMTPVTHWDWKASPPNVQRNGQWPRSLWQVAVQCDVCQFPITRDDALTDAWGNPLLTMS</sequence>
<dbReference type="GO" id="GO:0009100">
    <property type="term" value="P:glycoprotein metabolic process"/>
    <property type="evidence" value="ECO:0007669"/>
    <property type="project" value="UniProtKB-ARBA"/>
</dbReference>
<dbReference type="eggNOG" id="ENOG502QUDN">
    <property type="taxonomic scope" value="Eukaryota"/>
</dbReference>
<dbReference type="InParanoid" id="F2UM89"/>
<evidence type="ECO:0000256" key="4">
    <source>
        <dbReference type="ARBA" id="ARBA00023136"/>
    </source>
</evidence>
<dbReference type="GO" id="GO:0016020">
    <property type="term" value="C:membrane"/>
    <property type="evidence" value="ECO:0007669"/>
    <property type="project" value="UniProtKB-SubCell"/>
</dbReference>
<evidence type="ECO:0000256" key="3">
    <source>
        <dbReference type="ARBA" id="ARBA00022989"/>
    </source>
</evidence>
<dbReference type="Pfam" id="PF04991">
    <property type="entry name" value="LicD"/>
    <property type="match status" value="1"/>
</dbReference>
<dbReference type="AlphaFoldDB" id="F2UM89"/>
<dbReference type="EMBL" id="GL832982">
    <property type="protein sequence ID" value="EGD78238.1"/>
    <property type="molecule type" value="Genomic_DNA"/>
</dbReference>
<protein>
    <submittedName>
        <fullName evidence="8">Fukutin</fullName>
    </submittedName>
</protein>
<dbReference type="PANTHER" id="PTHR15407">
    <property type="entry name" value="FUKUTIN-RELATED"/>
    <property type="match status" value="1"/>
</dbReference>
<feature type="region of interest" description="Disordered" evidence="5">
    <location>
        <begin position="109"/>
        <end position="159"/>
    </location>
</feature>
<name>F2UM89_SALR5</name>
<feature type="compositionally biased region" description="Low complexity" evidence="5">
    <location>
        <begin position="189"/>
        <end position="199"/>
    </location>
</feature>
<feature type="compositionally biased region" description="Basic and acidic residues" evidence="5">
    <location>
        <begin position="129"/>
        <end position="153"/>
    </location>
</feature>
<comment type="subcellular location">
    <subcellularLocation>
        <location evidence="1">Membrane</location>
        <topology evidence="1">Single-pass membrane protein</topology>
    </subcellularLocation>
</comment>
<dbReference type="RefSeq" id="XP_004989561.1">
    <property type="nucleotide sequence ID" value="XM_004989504.1"/>
</dbReference>
<evidence type="ECO:0000313" key="8">
    <source>
        <dbReference type="EMBL" id="EGD78238.1"/>
    </source>
</evidence>
<evidence type="ECO:0000313" key="9">
    <source>
        <dbReference type="Proteomes" id="UP000007799"/>
    </source>
</evidence>
<dbReference type="Proteomes" id="UP000007799">
    <property type="component" value="Unassembled WGS sequence"/>
</dbReference>
<feature type="region of interest" description="Disordered" evidence="5">
    <location>
        <begin position="178"/>
        <end position="201"/>
    </location>
</feature>
<evidence type="ECO:0000256" key="5">
    <source>
        <dbReference type="SAM" id="MobiDB-lite"/>
    </source>
</evidence>
<proteinExistence type="predicted"/>
<dbReference type="GeneID" id="16070111"/>
<dbReference type="InterPro" id="IPR009644">
    <property type="entry name" value="FKTN/MNN4/W02B3.4-1"/>
</dbReference>
<keyword evidence="9" id="KW-1185">Reference proteome</keyword>
<feature type="domain" description="LicD/FKTN/FKRP nucleotidyltransferase" evidence="7">
    <location>
        <begin position="348"/>
        <end position="383"/>
    </location>
</feature>
<evidence type="ECO:0000256" key="6">
    <source>
        <dbReference type="SAM" id="SignalP"/>
    </source>
</evidence>
<feature type="chain" id="PRO_5003287681" evidence="6">
    <location>
        <begin position="25"/>
        <end position="550"/>
    </location>
</feature>
<keyword evidence="6" id="KW-0732">Signal</keyword>
<dbReference type="KEGG" id="sre:PTSG_09304"/>
<accession>F2UM89</accession>
<feature type="signal peptide" evidence="6">
    <location>
        <begin position="1"/>
        <end position="24"/>
    </location>
</feature>
<dbReference type="OrthoDB" id="444255at2759"/>
<organism evidence="8 9">
    <name type="scientific">Salpingoeca rosetta (strain ATCC 50818 / BSB-021)</name>
    <dbReference type="NCBI Taxonomy" id="946362"/>
    <lineage>
        <taxon>Eukaryota</taxon>
        <taxon>Choanoflagellata</taxon>
        <taxon>Craspedida</taxon>
        <taxon>Salpingoecidae</taxon>
        <taxon>Salpingoeca</taxon>
    </lineage>
</organism>
<evidence type="ECO:0000256" key="1">
    <source>
        <dbReference type="ARBA" id="ARBA00004167"/>
    </source>
</evidence>
<dbReference type="PANTHER" id="PTHR15407:SF28">
    <property type="entry name" value="RIBITOL-5-PHOSPHATE TRANSFERASE FKTN"/>
    <property type="match status" value="1"/>
</dbReference>
<dbReference type="STRING" id="946362.F2UM89"/>
<evidence type="ECO:0000259" key="7">
    <source>
        <dbReference type="Pfam" id="PF04991"/>
    </source>
</evidence>
<dbReference type="InterPro" id="IPR007074">
    <property type="entry name" value="LicD/FKTN/FKRP_NTP_transf"/>
</dbReference>
<keyword evidence="4" id="KW-0472">Membrane</keyword>
<evidence type="ECO:0000256" key="2">
    <source>
        <dbReference type="ARBA" id="ARBA00022692"/>
    </source>
</evidence>
<keyword evidence="2" id="KW-0812">Transmembrane</keyword>
<reference evidence="8" key="1">
    <citation type="submission" date="2009-08" db="EMBL/GenBank/DDBJ databases">
        <title>Annotation of Salpingoeca rosetta.</title>
        <authorList>
            <consortium name="The Broad Institute Genome Sequencing Platform"/>
            <person name="Russ C."/>
            <person name="Cuomo C."/>
            <person name="Burger G."/>
            <person name="Gray M.W."/>
            <person name="Holland P.W.H."/>
            <person name="King N."/>
            <person name="Lang F.B.F."/>
            <person name="Roger A.J."/>
            <person name="Ruiz-Trillo I."/>
            <person name="Young S.K."/>
            <person name="Zeng Q."/>
            <person name="Gargeya S."/>
            <person name="Alvarado L."/>
            <person name="Berlin A."/>
            <person name="Chapman S.B."/>
            <person name="Chen Z."/>
            <person name="Freedman E."/>
            <person name="Gellesch M."/>
            <person name="Goldberg J."/>
            <person name="Griggs A."/>
            <person name="Gujja S."/>
            <person name="Heilman E."/>
            <person name="Heiman D."/>
            <person name="Howarth C."/>
            <person name="Mehta T."/>
            <person name="Neiman D."/>
            <person name="Pearson M."/>
            <person name="Roberts A."/>
            <person name="Saif S."/>
            <person name="Shea T."/>
            <person name="Shenoy N."/>
            <person name="Sisk P."/>
            <person name="Stolte C."/>
            <person name="Sykes S."/>
            <person name="White J."/>
            <person name="Yandava C."/>
            <person name="Haas B."/>
            <person name="Nusbaum C."/>
            <person name="Birren B."/>
        </authorList>
    </citation>
    <scope>NUCLEOTIDE SEQUENCE</scope>
    <source>
        <strain evidence="8">ATCC 50818</strain>
    </source>
</reference>
<gene>
    <name evidence="8" type="ORF">PTSG_09304</name>
</gene>
<keyword evidence="3" id="KW-1133">Transmembrane helix</keyword>